<evidence type="ECO:0000313" key="1">
    <source>
        <dbReference type="EMBL" id="SMO94108.1"/>
    </source>
</evidence>
<organism evidence="1 2">
    <name type="scientific">Fodinibius sediminis</name>
    <dbReference type="NCBI Taxonomy" id="1214077"/>
    <lineage>
        <taxon>Bacteria</taxon>
        <taxon>Pseudomonadati</taxon>
        <taxon>Balneolota</taxon>
        <taxon>Balneolia</taxon>
        <taxon>Balneolales</taxon>
        <taxon>Balneolaceae</taxon>
        <taxon>Fodinibius</taxon>
    </lineage>
</organism>
<gene>
    <name evidence="1" type="ORF">SAMN06265218_1305</name>
</gene>
<dbReference type="AlphaFoldDB" id="A0A521FD18"/>
<sequence>MMSTDNQQENRDKENAWIEELNNILNSGIDVGDDWTFWRQAEDRVNRRAEELKQQREARLKEAPAPTLKERLLRWLGLQ</sequence>
<name>A0A521FD18_9BACT</name>
<evidence type="ECO:0000313" key="2">
    <source>
        <dbReference type="Proteomes" id="UP000317593"/>
    </source>
</evidence>
<reference evidence="1 2" key="1">
    <citation type="submission" date="2017-05" db="EMBL/GenBank/DDBJ databases">
        <authorList>
            <person name="Varghese N."/>
            <person name="Submissions S."/>
        </authorList>
    </citation>
    <scope>NUCLEOTIDE SEQUENCE [LARGE SCALE GENOMIC DNA]</scope>
    <source>
        <strain evidence="1 2">DSM 21194</strain>
    </source>
</reference>
<proteinExistence type="predicted"/>
<dbReference type="EMBL" id="FXTH01000030">
    <property type="protein sequence ID" value="SMO94108.1"/>
    <property type="molecule type" value="Genomic_DNA"/>
</dbReference>
<keyword evidence="2" id="KW-1185">Reference proteome</keyword>
<protein>
    <submittedName>
        <fullName evidence="1">Uncharacterized protein</fullName>
    </submittedName>
</protein>
<accession>A0A521FD18</accession>
<dbReference type="Proteomes" id="UP000317593">
    <property type="component" value="Unassembled WGS sequence"/>
</dbReference>